<dbReference type="RefSeq" id="WP_006913827.1">
    <property type="nucleotide sequence ID" value="NZ_AFNV02000005.1"/>
</dbReference>
<sequence>MTQQSAMTSIRAAIRWLFVRLLQLPIVIYRYTLSPLLGPRCRYMPSCSAYALEALQVHGPIRGSWLAFRRITRCHPLREGGFDPVPPARDKR</sequence>
<evidence type="ECO:0000256" key="2">
    <source>
        <dbReference type="SAM" id="Phobius"/>
    </source>
</evidence>
<gene>
    <name evidence="3" type="ORF">SSPSH_000929</name>
</gene>
<dbReference type="GO" id="GO:0005886">
    <property type="term" value="C:plasma membrane"/>
    <property type="evidence" value="ECO:0007669"/>
    <property type="project" value="UniProtKB-SubCell"/>
</dbReference>
<proteinExistence type="inferred from homology"/>
<accession>F7Q987</accession>
<dbReference type="PANTHER" id="PTHR33383">
    <property type="entry name" value="MEMBRANE PROTEIN INSERTION EFFICIENCY FACTOR-RELATED"/>
    <property type="match status" value="1"/>
</dbReference>
<dbReference type="OrthoDB" id="9801753at2"/>
<keyword evidence="1" id="KW-1003">Cell membrane</keyword>
<protein>
    <recommendedName>
        <fullName evidence="1">Putative membrane protein insertion efficiency factor</fullName>
    </recommendedName>
</protein>
<name>F7Q987_9GAMM</name>
<evidence type="ECO:0000256" key="1">
    <source>
        <dbReference type="HAMAP-Rule" id="MF_00386"/>
    </source>
</evidence>
<dbReference type="HAMAP" id="MF_00386">
    <property type="entry name" value="UPF0161_YidD"/>
    <property type="match status" value="1"/>
</dbReference>
<keyword evidence="2" id="KW-0812">Transmembrane</keyword>
<keyword evidence="2" id="KW-1133">Transmembrane helix</keyword>
<reference evidence="3 4" key="1">
    <citation type="journal article" date="2011" name="J. Bacteriol.">
        <title>Genome sequence of Salinisphaera shabanensis, a gammaproteobacterium from the harsh, variable environment of the brine-seawater interface of the Shaban Deep in the Red Sea.</title>
        <authorList>
            <person name="Antunes A."/>
            <person name="Alam I."/>
            <person name="Bajic V.B."/>
            <person name="Stingl U."/>
        </authorList>
    </citation>
    <scope>NUCLEOTIDE SEQUENCE [LARGE SCALE GENOMIC DNA]</scope>
    <source>
        <strain evidence="3 4">E1L3A</strain>
    </source>
</reference>
<evidence type="ECO:0000313" key="3">
    <source>
        <dbReference type="EMBL" id="ERJ20065.1"/>
    </source>
</evidence>
<dbReference type="NCBIfam" id="TIGR00278">
    <property type="entry name" value="membrane protein insertion efficiency factor YidD"/>
    <property type="match status" value="1"/>
</dbReference>
<comment type="similarity">
    <text evidence="1">Belongs to the UPF0161 family.</text>
</comment>
<dbReference type="PANTHER" id="PTHR33383:SF1">
    <property type="entry name" value="MEMBRANE PROTEIN INSERTION EFFICIENCY FACTOR-RELATED"/>
    <property type="match status" value="1"/>
</dbReference>
<reference evidence="3 4" key="2">
    <citation type="journal article" date="2013" name="PLoS ONE">
        <title>INDIGO - INtegrated Data Warehouse of MIcrobial GenOmes with Examples from the Red Sea Extremophiles.</title>
        <authorList>
            <person name="Alam I."/>
            <person name="Antunes A."/>
            <person name="Kamau A.A."/>
            <person name="Ba Alawi W."/>
            <person name="Kalkatawi M."/>
            <person name="Stingl U."/>
            <person name="Bajic V.B."/>
        </authorList>
    </citation>
    <scope>NUCLEOTIDE SEQUENCE [LARGE SCALE GENOMIC DNA]</scope>
    <source>
        <strain evidence="3 4">E1L3A</strain>
    </source>
</reference>
<organism evidence="3 4">
    <name type="scientific">Salinisphaera shabanensis E1L3A</name>
    <dbReference type="NCBI Taxonomy" id="1033802"/>
    <lineage>
        <taxon>Bacteria</taxon>
        <taxon>Pseudomonadati</taxon>
        <taxon>Pseudomonadota</taxon>
        <taxon>Gammaproteobacteria</taxon>
        <taxon>Salinisphaerales</taxon>
        <taxon>Salinisphaeraceae</taxon>
        <taxon>Salinisphaera</taxon>
    </lineage>
</organism>
<dbReference type="InterPro" id="IPR002696">
    <property type="entry name" value="Membr_insert_effic_factor_YidD"/>
</dbReference>
<comment type="subcellular location">
    <subcellularLocation>
        <location evidence="1">Cell membrane</location>
        <topology evidence="1">Peripheral membrane protein</topology>
        <orientation evidence="1">Cytoplasmic side</orientation>
    </subcellularLocation>
</comment>
<dbReference type="EMBL" id="AFNV02000005">
    <property type="protein sequence ID" value="ERJ20065.1"/>
    <property type="molecule type" value="Genomic_DNA"/>
</dbReference>
<dbReference type="Pfam" id="PF01809">
    <property type="entry name" value="YidD"/>
    <property type="match status" value="1"/>
</dbReference>
<dbReference type="eggNOG" id="COG0759">
    <property type="taxonomic scope" value="Bacteria"/>
</dbReference>
<feature type="transmembrane region" description="Helical" evidence="2">
    <location>
        <begin position="12"/>
        <end position="32"/>
    </location>
</feature>
<dbReference type="STRING" id="1033802.SSPSH_000929"/>
<dbReference type="AlphaFoldDB" id="F7Q987"/>
<keyword evidence="1 2" id="KW-0472">Membrane</keyword>
<comment type="function">
    <text evidence="1">Could be involved in insertion of integral membrane proteins into the membrane.</text>
</comment>
<dbReference type="SMART" id="SM01234">
    <property type="entry name" value="Haemolytic"/>
    <property type="match status" value="1"/>
</dbReference>
<dbReference type="Proteomes" id="UP000006242">
    <property type="component" value="Unassembled WGS sequence"/>
</dbReference>
<keyword evidence="4" id="KW-1185">Reference proteome</keyword>
<evidence type="ECO:0000313" key="4">
    <source>
        <dbReference type="Proteomes" id="UP000006242"/>
    </source>
</evidence>
<comment type="caution">
    <text evidence="3">The sequence shown here is derived from an EMBL/GenBank/DDBJ whole genome shotgun (WGS) entry which is preliminary data.</text>
</comment>